<feature type="chain" id="PRO_5043135121" evidence="1">
    <location>
        <begin position="19"/>
        <end position="194"/>
    </location>
</feature>
<dbReference type="EMBL" id="UYYA01004877">
    <property type="protein sequence ID" value="VDM63635.1"/>
    <property type="molecule type" value="Genomic_DNA"/>
</dbReference>
<proteinExistence type="predicted"/>
<gene>
    <name evidence="2" type="ORF">ACOC_LOCUS12050</name>
</gene>
<protein>
    <submittedName>
        <fullName evidence="4">Activin_recp domain-containing protein</fullName>
    </submittedName>
</protein>
<dbReference type="OMA" id="CHTRGAV"/>
<dbReference type="AlphaFoldDB" id="A0A158PM11"/>
<evidence type="ECO:0000313" key="2">
    <source>
        <dbReference type="EMBL" id="VDM63635.1"/>
    </source>
</evidence>
<accession>A0A158PM11</accession>
<keyword evidence="3" id="KW-1185">Reference proteome</keyword>
<feature type="signal peptide" evidence="1">
    <location>
        <begin position="1"/>
        <end position="18"/>
    </location>
</feature>
<dbReference type="WBParaSite" id="ACOC_0001204901-mRNA-1">
    <property type="protein sequence ID" value="ACOC_0001204901-mRNA-1"/>
    <property type="gene ID" value="ACOC_0001204901"/>
</dbReference>
<evidence type="ECO:0000256" key="1">
    <source>
        <dbReference type="SAM" id="SignalP"/>
    </source>
</evidence>
<keyword evidence="1" id="KW-0732">Signal</keyword>
<reference evidence="4" key="1">
    <citation type="submission" date="2016-04" db="UniProtKB">
        <authorList>
            <consortium name="WormBaseParasite"/>
        </authorList>
    </citation>
    <scope>IDENTIFICATION</scope>
</reference>
<dbReference type="OrthoDB" id="5861690at2759"/>
<evidence type="ECO:0000313" key="3">
    <source>
        <dbReference type="Proteomes" id="UP000267027"/>
    </source>
</evidence>
<organism evidence="4">
    <name type="scientific">Angiostrongylus costaricensis</name>
    <name type="common">Nematode worm</name>
    <dbReference type="NCBI Taxonomy" id="334426"/>
    <lineage>
        <taxon>Eukaryota</taxon>
        <taxon>Metazoa</taxon>
        <taxon>Ecdysozoa</taxon>
        <taxon>Nematoda</taxon>
        <taxon>Chromadorea</taxon>
        <taxon>Rhabditida</taxon>
        <taxon>Rhabditina</taxon>
        <taxon>Rhabditomorpha</taxon>
        <taxon>Strongyloidea</taxon>
        <taxon>Metastrongylidae</taxon>
        <taxon>Angiostrongylus</taxon>
    </lineage>
</organism>
<dbReference type="Proteomes" id="UP000267027">
    <property type="component" value="Unassembled WGS sequence"/>
</dbReference>
<name>A0A158PM11_ANGCS</name>
<sequence length="194" mass="21894">MAVQHSLALVHLMTAVHSFDTGTLMTSNPEEAKKCFTCSVFTFIDNRLLCTNPGICYGNYCYGYVLSDLRSMFLSGCAEDWSDFPFRKGVDDRILCHADGHFGLCLCKAGNDLCNKRYSNDTELQWMNSNDIIMNSISHKVTGFTADYARNRVLQMRVHGYPETFPGAPLNSARYILSPMVFLISSTFIELHRT</sequence>
<reference evidence="2 3" key="2">
    <citation type="submission" date="2018-11" db="EMBL/GenBank/DDBJ databases">
        <authorList>
            <consortium name="Pathogen Informatics"/>
        </authorList>
    </citation>
    <scope>NUCLEOTIDE SEQUENCE [LARGE SCALE GENOMIC DNA]</scope>
    <source>
        <strain evidence="2 3">Costa Rica</strain>
    </source>
</reference>
<evidence type="ECO:0000313" key="4">
    <source>
        <dbReference type="WBParaSite" id="ACOC_0001204901-mRNA-1"/>
    </source>
</evidence>